<accession>A0A6I2MQF7</accession>
<protein>
    <recommendedName>
        <fullName evidence="4">Lipoprotein</fullName>
    </recommendedName>
</protein>
<sequence>MKKLSILLGLLFMFSCGPVVISSRPNYRPPNWFYPNRLEVVRYVYFPEFSVYYDLSAQTYLYLDGGVWVRRRELPPRYRNIDLTRHRYERVKNYQEENIRKYHEEHNANRGRSNKNTPKGSN</sequence>
<dbReference type="RefSeq" id="WP_154366380.1">
    <property type="nucleotide sequence ID" value="NZ_WKJH01000006.1"/>
</dbReference>
<name>A0A6I2MQF7_9FLAO</name>
<evidence type="ECO:0000313" key="2">
    <source>
        <dbReference type="EMBL" id="MRX64474.1"/>
    </source>
</evidence>
<dbReference type="Proteomes" id="UP000443153">
    <property type="component" value="Unassembled WGS sequence"/>
</dbReference>
<gene>
    <name evidence="2" type="ORF">GJ691_09855</name>
</gene>
<feature type="compositionally biased region" description="Basic and acidic residues" evidence="1">
    <location>
        <begin position="99"/>
        <end position="108"/>
    </location>
</feature>
<evidence type="ECO:0000313" key="3">
    <source>
        <dbReference type="Proteomes" id="UP000443153"/>
    </source>
</evidence>
<organism evidence="2 3">
    <name type="scientific">Maribacter luteus</name>
    <dbReference type="NCBI Taxonomy" id="2594478"/>
    <lineage>
        <taxon>Bacteria</taxon>
        <taxon>Pseudomonadati</taxon>
        <taxon>Bacteroidota</taxon>
        <taxon>Flavobacteriia</taxon>
        <taxon>Flavobacteriales</taxon>
        <taxon>Flavobacteriaceae</taxon>
        <taxon>Maribacter</taxon>
    </lineage>
</organism>
<proteinExistence type="predicted"/>
<feature type="compositionally biased region" description="Polar residues" evidence="1">
    <location>
        <begin position="110"/>
        <end position="122"/>
    </location>
</feature>
<reference evidence="2 3" key="1">
    <citation type="submission" date="2019-11" db="EMBL/GenBank/DDBJ databases">
        <title>Maribacter lutea sp. nov., a marine bacterium isolated from intertidal sand.</title>
        <authorList>
            <person name="Liu A."/>
        </authorList>
    </citation>
    <scope>NUCLEOTIDE SEQUENCE [LARGE SCALE GENOMIC DNA]</scope>
    <source>
        <strain evidence="2 3">RZ05</strain>
    </source>
</reference>
<dbReference type="AlphaFoldDB" id="A0A6I2MQF7"/>
<keyword evidence="3" id="KW-1185">Reference proteome</keyword>
<comment type="caution">
    <text evidence="2">The sequence shown here is derived from an EMBL/GenBank/DDBJ whole genome shotgun (WGS) entry which is preliminary data.</text>
</comment>
<evidence type="ECO:0000256" key="1">
    <source>
        <dbReference type="SAM" id="MobiDB-lite"/>
    </source>
</evidence>
<feature type="region of interest" description="Disordered" evidence="1">
    <location>
        <begin position="99"/>
        <end position="122"/>
    </location>
</feature>
<dbReference type="OrthoDB" id="1367720at2"/>
<dbReference type="EMBL" id="WKJH01000006">
    <property type="protein sequence ID" value="MRX64474.1"/>
    <property type="molecule type" value="Genomic_DNA"/>
</dbReference>
<evidence type="ECO:0008006" key="4">
    <source>
        <dbReference type="Google" id="ProtNLM"/>
    </source>
</evidence>
<dbReference type="PROSITE" id="PS51257">
    <property type="entry name" value="PROKAR_LIPOPROTEIN"/>
    <property type="match status" value="1"/>
</dbReference>